<evidence type="ECO:0000313" key="5">
    <source>
        <dbReference type="Proteomes" id="UP001195483"/>
    </source>
</evidence>
<dbReference type="Proteomes" id="UP001195483">
    <property type="component" value="Unassembled WGS sequence"/>
</dbReference>
<evidence type="ECO:0000259" key="3">
    <source>
        <dbReference type="PROSITE" id="PS50853"/>
    </source>
</evidence>
<name>A0AAE0VGH9_9BIVA</name>
<dbReference type="AlphaFoldDB" id="A0AAE0VGH9"/>
<evidence type="ECO:0000256" key="1">
    <source>
        <dbReference type="SAM" id="Phobius"/>
    </source>
</evidence>
<feature type="signal peptide" evidence="2">
    <location>
        <begin position="1"/>
        <end position="23"/>
    </location>
</feature>
<evidence type="ECO:0000256" key="2">
    <source>
        <dbReference type="SAM" id="SignalP"/>
    </source>
</evidence>
<reference evidence="4" key="2">
    <citation type="journal article" date="2021" name="Genome Biol. Evol.">
        <title>Developing a high-quality reference genome for a parasitic bivalve with doubly uniparental inheritance (Bivalvia: Unionida).</title>
        <authorList>
            <person name="Smith C.H."/>
        </authorList>
    </citation>
    <scope>NUCLEOTIDE SEQUENCE</scope>
    <source>
        <strain evidence="4">CHS0354</strain>
        <tissue evidence="4">Mantle</tissue>
    </source>
</reference>
<dbReference type="SUPFAM" id="SSF49265">
    <property type="entry name" value="Fibronectin type III"/>
    <property type="match status" value="1"/>
</dbReference>
<organism evidence="4 5">
    <name type="scientific">Potamilus streckersoni</name>
    <dbReference type="NCBI Taxonomy" id="2493646"/>
    <lineage>
        <taxon>Eukaryota</taxon>
        <taxon>Metazoa</taxon>
        <taxon>Spiralia</taxon>
        <taxon>Lophotrochozoa</taxon>
        <taxon>Mollusca</taxon>
        <taxon>Bivalvia</taxon>
        <taxon>Autobranchia</taxon>
        <taxon>Heteroconchia</taxon>
        <taxon>Palaeoheterodonta</taxon>
        <taxon>Unionida</taxon>
        <taxon>Unionoidea</taxon>
        <taxon>Unionidae</taxon>
        <taxon>Ambleminae</taxon>
        <taxon>Lampsilini</taxon>
        <taxon>Potamilus</taxon>
    </lineage>
</organism>
<reference evidence="4" key="3">
    <citation type="submission" date="2023-05" db="EMBL/GenBank/DDBJ databases">
        <authorList>
            <person name="Smith C.H."/>
        </authorList>
    </citation>
    <scope>NUCLEOTIDE SEQUENCE</scope>
    <source>
        <strain evidence="4">CHS0354</strain>
        <tissue evidence="4">Mantle</tissue>
    </source>
</reference>
<evidence type="ECO:0000313" key="4">
    <source>
        <dbReference type="EMBL" id="KAK3576751.1"/>
    </source>
</evidence>
<dbReference type="EMBL" id="JAEAOA010000394">
    <property type="protein sequence ID" value="KAK3576751.1"/>
    <property type="molecule type" value="Genomic_DNA"/>
</dbReference>
<dbReference type="Gene3D" id="2.60.40.10">
    <property type="entry name" value="Immunoglobulins"/>
    <property type="match status" value="1"/>
</dbReference>
<dbReference type="CDD" id="cd00063">
    <property type="entry name" value="FN3"/>
    <property type="match status" value="1"/>
</dbReference>
<dbReference type="InterPro" id="IPR036116">
    <property type="entry name" value="FN3_sf"/>
</dbReference>
<gene>
    <name evidence="4" type="ORF">CHS0354_005590</name>
</gene>
<keyword evidence="1" id="KW-1133">Transmembrane helix</keyword>
<dbReference type="Pfam" id="PF00041">
    <property type="entry name" value="fn3"/>
    <property type="match status" value="1"/>
</dbReference>
<dbReference type="InterPro" id="IPR003961">
    <property type="entry name" value="FN3_dom"/>
</dbReference>
<feature type="chain" id="PRO_5042137958" description="Fibronectin type-III domain-containing protein" evidence="2">
    <location>
        <begin position="24"/>
        <end position="242"/>
    </location>
</feature>
<keyword evidence="5" id="KW-1185">Reference proteome</keyword>
<dbReference type="InterPro" id="IPR013783">
    <property type="entry name" value="Ig-like_fold"/>
</dbReference>
<comment type="caution">
    <text evidence="4">The sequence shown here is derived from an EMBL/GenBank/DDBJ whole genome shotgun (WGS) entry which is preliminary data.</text>
</comment>
<protein>
    <recommendedName>
        <fullName evidence="3">Fibronectin type-III domain-containing protein</fullName>
    </recommendedName>
</protein>
<reference evidence="4" key="1">
    <citation type="journal article" date="2021" name="Genome Biol. Evol.">
        <title>A High-Quality Reference Genome for a Parasitic Bivalve with Doubly Uniparental Inheritance (Bivalvia: Unionida).</title>
        <authorList>
            <person name="Smith C.H."/>
        </authorList>
    </citation>
    <scope>NUCLEOTIDE SEQUENCE</scope>
    <source>
        <strain evidence="4">CHS0354</strain>
    </source>
</reference>
<feature type="transmembrane region" description="Helical" evidence="1">
    <location>
        <begin position="173"/>
        <end position="194"/>
    </location>
</feature>
<keyword evidence="1" id="KW-0812">Transmembrane</keyword>
<keyword evidence="2" id="KW-0732">Signal</keyword>
<dbReference type="PROSITE" id="PS50853">
    <property type="entry name" value="FN3"/>
    <property type="match status" value="1"/>
</dbReference>
<keyword evidence="1" id="KW-0472">Membrane</keyword>
<proteinExistence type="predicted"/>
<sequence>MIPPTIRYLGILSILFFWPQIFSNLCQATGQNVSATSYKTGIYSIIIPKLNNNQSGHSLVLSGPNPRILSDVDITWVNSSTSSITIQWRMTNDKWQTYVLGSEVECLVEGGKFVSNILPPEINQFTIQNLQVGTTYTVCVRVFEQERTLDVSNASHSKCVKLETLNYVRKDSILWMSLIIGYYIFMGLLGYTQWRRKLCEISKISKKRNTSTCRNEPVTVKWNDSEERQGLMQPGCSSDAYK</sequence>
<accession>A0AAE0VGH9</accession>
<feature type="domain" description="Fibronectin type-III" evidence="3">
    <location>
        <begin position="70"/>
        <end position="167"/>
    </location>
</feature>